<evidence type="ECO:0000313" key="3">
    <source>
        <dbReference type="Proteomes" id="UP000268162"/>
    </source>
</evidence>
<evidence type="ECO:0000256" key="1">
    <source>
        <dbReference type="SAM" id="SignalP"/>
    </source>
</evidence>
<proteinExistence type="predicted"/>
<accession>A0A4Q0A3J1</accession>
<protein>
    <submittedName>
        <fullName evidence="2">Uncharacterized protein</fullName>
    </submittedName>
</protein>
<keyword evidence="1" id="KW-0732">Signal</keyword>
<organism evidence="2 3">
    <name type="scientific">Dimargaris cristalligena</name>
    <dbReference type="NCBI Taxonomy" id="215637"/>
    <lineage>
        <taxon>Eukaryota</taxon>
        <taxon>Fungi</taxon>
        <taxon>Fungi incertae sedis</taxon>
        <taxon>Zoopagomycota</taxon>
        <taxon>Kickxellomycotina</taxon>
        <taxon>Dimargaritomycetes</taxon>
        <taxon>Dimargaritales</taxon>
        <taxon>Dimargaritaceae</taxon>
        <taxon>Dimargaris</taxon>
    </lineage>
</organism>
<dbReference type="AlphaFoldDB" id="A0A4Q0A3J1"/>
<feature type="chain" id="PRO_5020591362" evidence="1">
    <location>
        <begin position="26"/>
        <end position="161"/>
    </location>
</feature>
<dbReference type="Proteomes" id="UP000268162">
    <property type="component" value="Unassembled WGS sequence"/>
</dbReference>
<reference evidence="3" key="1">
    <citation type="journal article" date="2018" name="Nat. Microbiol.">
        <title>Leveraging single-cell genomics to expand the fungal tree of life.</title>
        <authorList>
            <person name="Ahrendt S.R."/>
            <person name="Quandt C.A."/>
            <person name="Ciobanu D."/>
            <person name="Clum A."/>
            <person name="Salamov A."/>
            <person name="Andreopoulos B."/>
            <person name="Cheng J.F."/>
            <person name="Woyke T."/>
            <person name="Pelin A."/>
            <person name="Henrissat B."/>
            <person name="Reynolds N.K."/>
            <person name="Benny G.L."/>
            <person name="Smith M.E."/>
            <person name="James T.Y."/>
            <person name="Grigoriev I.V."/>
        </authorList>
    </citation>
    <scope>NUCLEOTIDE SEQUENCE [LARGE SCALE GENOMIC DNA]</scope>
    <source>
        <strain evidence="3">RSA 468</strain>
    </source>
</reference>
<dbReference type="EMBL" id="ML002241">
    <property type="protein sequence ID" value="RKP39830.1"/>
    <property type="molecule type" value="Genomic_DNA"/>
</dbReference>
<evidence type="ECO:0000313" key="2">
    <source>
        <dbReference type="EMBL" id="RKP39830.1"/>
    </source>
</evidence>
<name>A0A4Q0A3J1_9FUNG</name>
<sequence>MVRITSFKLTLALVALAVGIPSCHSRPTPSAPTPNGQYTDLYAPSLEVVQGSTSAIDQDVNNHLAWARQILRPNHRPLTKDDMESVFRAYEKRTNKKLTDNPETEKAIADSMIEDEVQHLFEEHFNNQLAGEEKPNKQLTEEDLYRLWRSHSNLPPKNPQE</sequence>
<gene>
    <name evidence="2" type="ORF">BJ085DRAFT_40974</name>
</gene>
<keyword evidence="3" id="KW-1185">Reference proteome</keyword>
<feature type="signal peptide" evidence="1">
    <location>
        <begin position="1"/>
        <end position="25"/>
    </location>
</feature>